<evidence type="ECO:0000256" key="8">
    <source>
        <dbReference type="ARBA" id="ARBA00022989"/>
    </source>
</evidence>
<feature type="domain" description="Membrane insertase YidC/Oxa/ALB C-terminal" evidence="14">
    <location>
        <begin position="361"/>
        <end position="568"/>
    </location>
</feature>
<keyword evidence="10 13" id="KW-0143">Chaperone</keyword>
<name>A0A918NJZ5_9PROT</name>
<evidence type="ECO:0000256" key="11">
    <source>
        <dbReference type="ARBA" id="ARBA00033245"/>
    </source>
</evidence>
<dbReference type="NCBIfam" id="NF002353">
    <property type="entry name" value="PRK01318.1-4"/>
    <property type="match status" value="1"/>
</dbReference>
<feature type="domain" description="Membrane insertase YidC N-terminal" evidence="15">
    <location>
        <begin position="74"/>
        <end position="347"/>
    </location>
</feature>
<dbReference type="GO" id="GO:0032977">
    <property type="term" value="F:membrane insertase activity"/>
    <property type="evidence" value="ECO:0007669"/>
    <property type="project" value="InterPro"/>
</dbReference>
<keyword evidence="5 13" id="KW-1003">Cell membrane</keyword>
<dbReference type="GO" id="GO:0005886">
    <property type="term" value="C:plasma membrane"/>
    <property type="evidence" value="ECO:0007669"/>
    <property type="project" value="UniProtKB-SubCell"/>
</dbReference>
<evidence type="ECO:0000256" key="7">
    <source>
        <dbReference type="ARBA" id="ARBA00022927"/>
    </source>
</evidence>
<dbReference type="HAMAP" id="MF_01810">
    <property type="entry name" value="YidC_type1"/>
    <property type="match status" value="1"/>
</dbReference>
<dbReference type="NCBIfam" id="TIGR03592">
    <property type="entry name" value="yidC_oxa1_cterm"/>
    <property type="match status" value="1"/>
</dbReference>
<dbReference type="PANTHER" id="PTHR12428">
    <property type="entry name" value="OXA1"/>
    <property type="match status" value="1"/>
</dbReference>
<comment type="subcellular location">
    <subcellularLocation>
        <location evidence="1">Cell inner membrane</location>
        <topology evidence="1">Multi-pass membrane protein</topology>
    </subcellularLocation>
    <subcellularLocation>
        <location evidence="13">Cell membrane</location>
        <topology evidence="13">Multi-pass membrane protein</topology>
    </subcellularLocation>
</comment>
<keyword evidence="8 13" id="KW-1133">Transmembrane helix</keyword>
<evidence type="ECO:0000256" key="13">
    <source>
        <dbReference type="HAMAP-Rule" id="MF_01810"/>
    </source>
</evidence>
<dbReference type="CDD" id="cd19961">
    <property type="entry name" value="EcYidC-like_peri"/>
    <property type="match status" value="1"/>
</dbReference>
<protein>
    <recommendedName>
        <fullName evidence="3 13">Membrane protein insertase YidC</fullName>
    </recommendedName>
    <alternativeName>
        <fullName evidence="12 13">Foldase YidC</fullName>
    </alternativeName>
    <alternativeName>
        <fullName evidence="13">Membrane protein YidC</fullName>
    </alternativeName>
    <alternativeName>
        <fullName evidence="11 13">membrane integrase YidC</fullName>
    </alternativeName>
</protein>
<dbReference type="EMBL" id="BMYV01000003">
    <property type="protein sequence ID" value="GGX73331.1"/>
    <property type="molecule type" value="Genomic_DNA"/>
</dbReference>
<dbReference type="Pfam" id="PF02096">
    <property type="entry name" value="60KD_IMP"/>
    <property type="match status" value="1"/>
</dbReference>
<dbReference type="PRINTS" id="PR01900">
    <property type="entry name" value="YIDCPROTEIN"/>
</dbReference>
<dbReference type="CDD" id="cd20070">
    <property type="entry name" value="5TM_YidC_Alb3"/>
    <property type="match status" value="1"/>
</dbReference>
<feature type="transmembrane region" description="Helical" evidence="13">
    <location>
        <begin position="357"/>
        <end position="379"/>
    </location>
</feature>
<evidence type="ECO:0000259" key="14">
    <source>
        <dbReference type="Pfam" id="PF02096"/>
    </source>
</evidence>
<feature type="transmembrane region" description="Helical" evidence="13">
    <location>
        <begin position="423"/>
        <end position="443"/>
    </location>
</feature>
<keyword evidence="6 13" id="KW-0812">Transmembrane</keyword>
<dbReference type="Proteomes" id="UP000600865">
    <property type="component" value="Unassembled WGS sequence"/>
</dbReference>
<dbReference type="GO" id="GO:0015031">
    <property type="term" value="P:protein transport"/>
    <property type="evidence" value="ECO:0007669"/>
    <property type="project" value="UniProtKB-KW"/>
</dbReference>
<comment type="caution">
    <text evidence="16">The sequence shown here is derived from an EMBL/GenBank/DDBJ whole genome shotgun (WGS) entry which is preliminary data.</text>
</comment>
<keyword evidence="9 13" id="KW-0472">Membrane</keyword>
<accession>A0A918NJZ5</accession>
<evidence type="ECO:0000256" key="6">
    <source>
        <dbReference type="ARBA" id="ARBA00022692"/>
    </source>
</evidence>
<feature type="transmembrane region" description="Helical" evidence="13">
    <location>
        <begin position="7"/>
        <end position="24"/>
    </location>
</feature>
<keyword evidence="4 13" id="KW-0813">Transport</keyword>
<dbReference type="NCBIfam" id="TIGR03593">
    <property type="entry name" value="yidC_nterm"/>
    <property type="match status" value="1"/>
</dbReference>
<dbReference type="GO" id="GO:0051205">
    <property type="term" value="P:protein insertion into membrane"/>
    <property type="evidence" value="ECO:0007669"/>
    <property type="project" value="TreeGrafter"/>
</dbReference>
<evidence type="ECO:0000313" key="17">
    <source>
        <dbReference type="Proteomes" id="UP000600865"/>
    </source>
</evidence>
<gene>
    <name evidence="13 16" type="primary">yidC</name>
    <name evidence="16" type="ORF">GCM10011309_24200</name>
</gene>
<evidence type="ECO:0000256" key="12">
    <source>
        <dbReference type="ARBA" id="ARBA00033342"/>
    </source>
</evidence>
<evidence type="ECO:0000256" key="10">
    <source>
        <dbReference type="ARBA" id="ARBA00023186"/>
    </source>
</evidence>
<keyword evidence="17" id="KW-1185">Reference proteome</keyword>
<evidence type="ECO:0000256" key="2">
    <source>
        <dbReference type="ARBA" id="ARBA00010527"/>
    </source>
</evidence>
<evidence type="ECO:0000256" key="5">
    <source>
        <dbReference type="ARBA" id="ARBA00022475"/>
    </source>
</evidence>
<feature type="transmembrane region" description="Helical" evidence="13">
    <location>
        <begin position="487"/>
        <end position="511"/>
    </location>
</feature>
<dbReference type="InterPro" id="IPR047196">
    <property type="entry name" value="YidC_ALB_C"/>
</dbReference>
<proteinExistence type="inferred from homology"/>
<comment type="function">
    <text evidence="13">Required for the insertion and/or proper folding and/or complex formation of integral membrane proteins into the membrane. Involved in integration of membrane proteins that insert both dependently and independently of the Sec translocase complex, as well as at least some lipoproteins. Aids folding of multispanning membrane proteins.</text>
</comment>
<organism evidence="16 17">
    <name type="scientific">Litorimonas cladophorae</name>
    <dbReference type="NCBI Taxonomy" id="1220491"/>
    <lineage>
        <taxon>Bacteria</taxon>
        <taxon>Pseudomonadati</taxon>
        <taxon>Pseudomonadota</taxon>
        <taxon>Alphaproteobacteria</taxon>
        <taxon>Maricaulales</taxon>
        <taxon>Robiginitomaculaceae</taxon>
    </lineage>
</organism>
<dbReference type="Gene3D" id="2.70.98.90">
    <property type="match status" value="1"/>
</dbReference>
<comment type="similarity">
    <text evidence="2 13">Belongs to the OXA1/ALB3/YidC family. Type 1 subfamily.</text>
</comment>
<dbReference type="InterPro" id="IPR028053">
    <property type="entry name" value="Membr_insert_YidC_N"/>
</dbReference>
<dbReference type="AlphaFoldDB" id="A0A918NJZ5"/>
<evidence type="ECO:0000256" key="1">
    <source>
        <dbReference type="ARBA" id="ARBA00004429"/>
    </source>
</evidence>
<sequence length="612" mass="67979">MNEQKNLIWAMILSAIVVLLYFTFVEGPMQQRARLDAEAEVARVTAQQPSETSTLVIEDPKSREELIAQGEATRIEIDTPVLKGSFLTTGSRVDDLSLKEYNATLDPEDGLVQLLNPAGGDREAYIADNWTAVDGGSGTSSAWTVLSGDKITPSSPVVLQKQVGDVRIQRELSVDDSYLITLTDTLTNTGSTEANVERKGVARQVGLSDDLTNFFIIQEGPISVIDGKYHEQKYKKLRKQGGWTITGEGGWVGLTDKYWLQAAIAPQGRTVQAEYDFKLINDKDVYETSYTTSALTLTPGATITSVGHMMAAPKDYKMLNAYEEAGIGDLTNAIGWGKMKILVKPITRSLSWLGEKLGSLGFGILALTLLIKLLMYPLYSKQYASQAKMKKVQPMLKKLQVRYKDDRMKLQQEMMALYKREGANPAAGCLPIIPTIFVFFALYKAVFINIDLRHESFLGYIQDLSARDPLSIINGFGLFPWSGMPDFIPALLTIGPLAILYGASMSLMYTLTPTPSMGAGDQAAMMAKMMKWMPWMFMFILAGFPAGLLLYWIWNNILSFAQQYWITRKNGVDTPVDQFFRKLTGRPEPIVEGEAVEVEPNSVKKTPKKPKK</sequence>
<evidence type="ECO:0000313" key="16">
    <source>
        <dbReference type="EMBL" id="GGX73331.1"/>
    </source>
</evidence>
<evidence type="ECO:0000256" key="3">
    <source>
        <dbReference type="ARBA" id="ARBA00015325"/>
    </source>
</evidence>
<evidence type="ECO:0000256" key="4">
    <source>
        <dbReference type="ARBA" id="ARBA00022448"/>
    </source>
</evidence>
<evidence type="ECO:0000256" key="9">
    <source>
        <dbReference type="ARBA" id="ARBA00023136"/>
    </source>
</evidence>
<dbReference type="RefSeq" id="WP_189586492.1">
    <property type="nucleotide sequence ID" value="NZ_BMYV01000003.1"/>
</dbReference>
<dbReference type="Pfam" id="PF14849">
    <property type="entry name" value="YidC_periplas"/>
    <property type="match status" value="1"/>
</dbReference>
<dbReference type="PANTHER" id="PTHR12428:SF65">
    <property type="entry name" value="CYTOCHROME C OXIDASE ASSEMBLY PROTEIN COX18, MITOCHONDRIAL"/>
    <property type="match status" value="1"/>
</dbReference>
<feature type="transmembrane region" description="Helical" evidence="13">
    <location>
        <begin position="532"/>
        <end position="554"/>
    </location>
</feature>
<evidence type="ECO:0000259" key="15">
    <source>
        <dbReference type="Pfam" id="PF14849"/>
    </source>
</evidence>
<dbReference type="InterPro" id="IPR038221">
    <property type="entry name" value="YidC_periplasmic_sf"/>
</dbReference>
<keyword evidence="7 13" id="KW-0653">Protein transport</keyword>
<reference evidence="16 17" key="1">
    <citation type="journal article" date="2014" name="Int. J. Syst. Evol. Microbiol.">
        <title>Complete genome sequence of Corynebacterium casei LMG S-19264T (=DSM 44701T), isolated from a smear-ripened cheese.</title>
        <authorList>
            <consortium name="US DOE Joint Genome Institute (JGI-PGF)"/>
            <person name="Walter F."/>
            <person name="Albersmeier A."/>
            <person name="Kalinowski J."/>
            <person name="Ruckert C."/>
        </authorList>
    </citation>
    <scope>NUCLEOTIDE SEQUENCE [LARGE SCALE GENOMIC DNA]</scope>
    <source>
        <strain evidence="16 17">KCTC 23968</strain>
    </source>
</reference>
<comment type="subunit">
    <text evidence="13">Interacts with the Sec translocase complex via SecD. Specifically interacts with transmembrane segments of nascent integral membrane proteins during membrane integration.</text>
</comment>
<dbReference type="InterPro" id="IPR019998">
    <property type="entry name" value="Membr_insert_YidC"/>
</dbReference>
<dbReference type="InterPro" id="IPR001708">
    <property type="entry name" value="YidC/ALB3/OXA1/COX18"/>
</dbReference>
<dbReference type="InterPro" id="IPR028055">
    <property type="entry name" value="YidC/Oxa/ALB_C"/>
</dbReference>
<dbReference type="PRINTS" id="PR00701">
    <property type="entry name" value="60KDINNERMP"/>
</dbReference>